<dbReference type="EMBL" id="BPWL01000004">
    <property type="protein sequence ID" value="GJJ09046.1"/>
    <property type="molecule type" value="Genomic_DNA"/>
</dbReference>
<dbReference type="Gene3D" id="3.40.50.720">
    <property type="entry name" value="NAD(P)-binding Rossmann-like Domain"/>
    <property type="match status" value="1"/>
</dbReference>
<accession>A0AAV5A2Z9</accession>
<evidence type="ECO:0008006" key="5">
    <source>
        <dbReference type="Google" id="ProtNLM"/>
    </source>
</evidence>
<comment type="similarity">
    <text evidence="2">Belongs to the FMP52 family.</text>
</comment>
<gene>
    <name evidence="3" type="ORF">Clacol_003268</name>
</gene>
<sequence>MTALKQTALILGATGATGGHLLKELLNSPNISKVGEFGRRITPLDNPGISNKDKLVQKVIDFEKPQEAGFTDEKWDIISLLVSMGTSKREAGSIENFRKIDQQSKGETEERLASLGYSEAIMFRPFFLLEANRPESRTLASISVYVFCLVVNINDMVMEKNSTIAKFLTPVSDSVGIPVYSLAKAMRIAGEVGVSGLPTDACAFEMGGSQGIPHYTVIPNRGALALSRA</sequence>
<dbReference type="InterPro" id="IPR036291">
    <property type="entry name" value="NAD(P)-bd_dom_sf"/>
</dbReference>
<name>A0AAV5A2Z9_9AGAM</name>
<organism evidence="3 4">
    <name type="scientific">Clathrus columnatus</name>
    <dbReference type="NCBI Taxonomy" id="1419009"/>
    <lineage>
        <taxon>Eukaryota</taxon>
        <taxon>Fungi</taxon>
        <taxon>Dikarya</taxon>
        <taxon>Basidiomycota</taxon>
        <taxon>Agaricomycotina</taxon>
        <taxon>Agaricomycetes</taxon>
        <taxon>Phallomycetidae</taxon>
        <taxon>Phallales</taxon>
        <taxon>Clathraceae</taxon>
        <taxon>Clathrus</taxon>
    </lineage>
</organism>
<keyword evidence="4" id="KW-1185">Reference proteome</keyword>
<reference evidence="3" key="1">
    <citation type="submission" date="2021-10" db="EMBL/GenBank/DDBJ databases">
        <title>De novo Genome Assembly of Clathrus columnatus (Basidiomycota, Fungi) Using Illumina and Nanopore Sequence Data.</title>
        <authorList>
            <person name="Ogiso-Tanaka E."/>
            <person name="Itagaki H."/>
            <person name="Hosoya T."/>
            <person name="Hosaka K."/>
        </authorList>
    </citation>
    <scope>NUCLEOTIDE SEQUENCE</scope>
    <source>
        <strain evidence="3">MO-923</strain>
    </source>
</reference>
<evidence type="ECO:0000256" key="2">
    <source>
        <dbReference type="ARBA" id="ARBA00006617"/>
    </source>
</evidence>
<dbReference type="GO" id="GO:0005741">
    <property type="term" value="C:mitochondrial outer membrane"/>
    <property type="evidence" value="ECO:0007669"/>
    <property type="project" value="UniProtKB-SubCell"/>
</dbReference>
<dbReference type="SUPFAM" id="SSF51735">
    <property type="entry name" value="NAD(P)-binding Rossmann-fold domains"/>
    <property type="match status" value="1"/>
</dbReference>
<comment type="caution">
    <text evidence="3">The sequence shown here is derived from an EMBL/GenBank/DDBJ whole genome shotgun (WGS) entry which is preliminary data.</text>
</comment>
<evidence type="ECO:0000256" key="1">
    <source>
        <dbReference type="ARBA" id="ARBA00004450"/>
    </source>
</evidence>
<protein>
    <recommendedName>
        <fullName evidence="5">NAD(P)-binding domain-containing protein</fullName>
    </recommendedName>
</protein>
<evidence type="ECO:0000313" key="3">
    <source>
        <dbReference type="EMBL" id="GJJ09046.1"/>
    </source>
</evidence>
<dbReference type="Proteomes" id="UP001050691">
    <property type="component" value="Unassembled WGS sequence"/>
</dbReference>
<dbReference type="AlphaFoldDB" id="A0AAV5A2Z9"/>
<dbReference type="PANTHER" id="PTHR14097:SF7">
    <property type="entry name" value="OXIDOREDUCTASE HTATIP2"/>
    <property type="match status" value="1"/>
</dbReference>
<dbReference type="PANTHER" id="PTHR14097">
    <property type="entry name" value="OXIDOREDUCTASE HTATIP2"/>
    <property type="match status" value="1"/>
</dbReference>
<proteinExistence type="inferred from homology"/>
<comment type="subcellular location">
    <subcellularLocation>
        <location evidence="1">Mitochondrion outer membrane</location>
        <topology evidence="1">Peripheral membrane protein</topology>
    </subcellularLocation>
</comment>
<evidence type="ECO:0000313" key="4">
    <source>
        <dbReference type="Proteomes" id="UP001050691"/>
    </source>
</evidence>